<feature type="compositionally biased region" description="Basic and acidic residues" evidence="1">
    <location>
        <begin position="111"/>
        <end position="120"/>
    </location>
</feature>
<organism evidence="2 3">
    <name type="scientific">Diaphorina citri</name>
    <name type="common">Asian citrus psyllid</name>
    <dbReference type="NCBI Taxonomy" id="121845"/>
    <lineage>
        <taxon>Eukaryota</taxon>
        <taxon>Metazoa</taxon>
        <taxon>Ecdysozoa</taxon>
        <taxon>Arthropoda</taxon>
        <taxon>Hexapoda</taxon>
        <taxon>Insecta</taxon>
        <taxon>Pterygota</taxon>
        <taxon>Neoptera</taxon>
        <taxon>Paraneoptera</taxon>
        <taxon>Hemiptera</taxon>
        <taxon>Sternorrhyncha</taxon>
        <taxon>Psylloidea</taxon>
        <taxon>Psyllidae</taxon>
        <taxon>Diaphorininae</taxon>
        <taxon>Diaphorina</taxon>
    </lineage>
</organism>
<reference evidence="3" key="1">
    <citation type="submission" date="2025-08" db="UniProtKB">
        <authorList>
            <consortium name="RefSeq"/>
        </authorList>
    </citation>
    <scope>IDENTIFICATION</scope>
</reference>
<evidence type="ECO:0000256" key="1">
    <source>
        <dbReference type="SAM" id="MobiDB-lite"/>
    </source>
</evidence>
<protein>
    <submittedName>
        <fullName evidence="3">Uncharacterized protein LOC103521469</fullName>
    </submittedName>
</protein>
<proteinExistence type="predicted"/>
<feature type="compositionally biased region" description="Basic and acidic residues" evidence="1">
    <location>
        <begin position="57"/>
        <end position="71"/>
    </location>
</feature>
<dbReference type="KEGG" id="dci:103521469"/>
<dbReference type="RefSeq" id="XP_008484802.1">
    <property type="nucleotide sequence ID" value="XM_008486580.2"/>
</dbReference>
<dbReference type="PaxDb" id="121845-A0A1S3DN01"/>
<evidence type="ECO:0000313" key="3">
    <source>
        <dbReference type="RefSeq" id="XP_008484802.1"/>
    </source>
</evidence>
<sequence>MNVASHYGPYYPGQNLTYMCGLHVPWLNHNTLLAKSDYEHANDLKSKLKSGTKLDLTKTETRAHARSKEPNVSKYFDTSPPDLMDKYHSKRGAAKLPEQGSGVSASTTGDELVRKYKREMSTPNAKNSKPQEGNNLTQHEVNFPQDLPMSTPSSSSLPNI</sequence>
<evidence type="ECO:0000313" key="2">
    <source>
        <dbReference type="Proteomes" id="UP000079169"/>
    </source>
</evidence>
<feature type="region of interest" description="Disordered" evidence="1">
    <location>
        <begin position="57"/>
        <end position="160"/>
    </location>
</feature>
<dbReference type="Proteomes" id="UP000079169">
    <property type="component" value="Unplaced"/>
</dbReference>
<gene>
    <name evidence="3" type="primary">LOC103521469</name>
</gene>
<accession>A0A1S3DN01</accession>
<feature type="compositionally biased region" description="Low complexity" evidence="1">
    <location>
        <begin position="147"/>
        <end position="160"/>
    </location>
</feature>
<name>A0A1S3DN01_DIACI</name>
<dbReference type="STRING" id="121845.A0A1S3DN01"/>
<dbReference type="AlphaFoldDB" id="A0A1S3DN01"/>
<keyword evidence="2" id="KW-1185">Reference proteome</keyword>
<dbReference type="GeneID" id="103521469"/>
<feature type="compositionally biased region" description="Polar residues" evidence="1">
    <location>
        <begin position="121"/>
        <end position="140"/>
    </location>
</feature>